<dbReference type="InterPro" id="IPR044068">
    <property type="entry name" value="CB"/>
</dbReference>
<evidence type="ECO:0000256" key="4">
    <source>
        <dbReference type="ARBA" id="ARBA00022618"/>
    </source>
</evidence>
<keyword evidence="4 10" id="KW-0132">Cell division</keyword>
<evidence type="ECO:0000259" key="11">
    <source>
        <dbReference type="PROSITE" id="PS51898"/>
    </source>
</evidence>
<dbReference type="Gene3D" id="1.10.443.10">
    <property type="entry name" value="Intergrase catalytic core"/>
    <property type="match status" value="1"/>
</dbReference>
<dbReference type="CDD" id="cd00798">
    <property type="entry name" value="INT_XerDC_C"/>
    <property type="match status" value="1"/>
</dbReference>
<dbReference type="InterPro" id="IPR011010">
    <property type="entry name" value="DNA_brk_join_enz"/>
</dbReference>
<evidence type="ECO:0000313" key="13">
    <source>
        <dbReference type="EMBL" id="MFL1732873.1"/>
    </source>
</evidence>
<dbReference type="SUPFAM" id="SSF56349">
    <property type="entry name" value="DNA breaking-rejoining enzymes"/>
    <property type="match status" value="1"/>
</dbReference>
<feature type="domain" description="Core-binding (CB)" evidence="12">
    <location>
        <begin position="22"/>
        <end position="99"/>
    </location>
</feature>
<feature type="active site" description="O-(3'-phospho-DNA)-tyrosine intermediate" evidence="10">
    <location>
        <position position="289"/>
    </location>
</feature>
<evidence type="ECO:0000259" key="12">
    <source>
        <dbReference type="PROSITE" id="PS51900"/>
    </source>
</evidence>
<sequence length="308" mass="35059">MSKTRARTPRTPKVNHSSNDPVYLDEFRMAMLARGLSVRTRNAYIQDLRLCMSVNQKPLTTWRQADVLDCLHHHQNQGKNPRTIARLLASLRQFFLWQLSNDARKDNPCEDIKNPKVIKPLPKTLSEDAVTRLLDAPDSSLLGTRDQAMLEIMYSCGLRVSELVNLSFEQVNLNAGWLQITGKGNKTRLIPMGEYAQNALQAYLSQRNQLLIGKSDCQAVFLTEQGGYMTRHNFWHMIKKYALLADIRTDISPHTLRHAFATHLVNHGADLRSVQLLLGHKDLSTTQIYTHVATARLQALHSEHHPRG</sequence>
<feature type="active site" evidence="10">
    <location>
        <position position="280"/>
    </location>
</feature>
<dbReference type="InterPro" id="IPR002104">
    <property type="entry name" value="Integrase_catalytic"/>
</dbReference>
<comment type="subcellular location">
    <subcellularLocation>
        <location evidence="1 10">Cytoplasm</location>
    </subcellularLocation>
</comment>
<dbReference type="InterPro" id="IPR004107">
    <property type="entry name" value="Integrase_SAM-like_N"/>
</dbReference>
<dbReference type="InterPro" id="IPR011932">
    <property type="entry name" value="Recomb_XerD"/>
</dbReference>
<dbReference type="Pfam" id="PF00589">
    <property type="entry name" value="Phage_integrase"/>
    <property type="match status" value="1"/>
</dbReference>
<comment type="similarity">
    <text evidence="10">Belongs to the 'phage' integrase family. XerC subfamily.</text>
</comment>
<name>A0ABW8U6Y3_9GAMM</name>
<reference evidence="13 14" key="1">
    <citation type="submission" date="2024-11" db="EMBL/GenBank/DDBJ databases">
        <title>First Report of Moraxella oculi in Brazil in an Infectious Bovine Keratoconjunctivitis Outbreak.</title>
        <authorList>
            <person name="Carvalho C.V."/>
            <person name="Domingues R."/>
            <person name="Coutinho C."/>
            <person name="Honorio N.T.B.S."/>
            <person name="Faza D.R.L.R."/>
            <person name="Carvalho W.A."/>
            <person name="Machado A.B.F."/>
            <person name="Martins M.F."/>
            <person name="Gaspar E.B."/>
        </authorList>
    </citation>
    <scope>NUCLEOTIDE SEQUENCE [LARGE SCALE GENOMIC DNA]</scope>
    <source>
        <strain evidence="13 14">2117LE</strain>
    </source>
</reference>
<evidence type="ECO:0000256" key="5">
    <source>
        <dbReference type="ARBA" id="ARBA00022829"/>
    </source>
</evidence>
<evidence type="ECO:0000256" key="2">
    <source>
        <dbReference type="ARBA" id="ARBA00010450"/>
    </source>
</evidence>
<dbReference type="NCBIfam" id="TIGR02225">
    <property type="entry name" value="recomb_XerD"/>
    <property type="match status" value="1"/>
</dbReference>
<evidence type="ECO:0000256" key="10">
    <source>
        <dbReference type="HAMAP-Rule" id="MF_01808"/>
    </source>
</evidence>
<gene>
    <name evidence="13" type="primary">xerD</name>
    <name evidence="10" type="synonym">xerC</name>
    <name evidence="13" type="ORF">ACJHVH_07710</name>
</gene>
<keyword evidence="7 10" id="KW-0238">DNA-binding</keyword>
<dbReference type="Gene3D" id="1.10.150.130">
    <property type="match status" value="1"/>
</dbReference>
<accession>A0ABW8U6Y3</accession>
<proteinExistence type="inferred from homology"/>
<dbReference type="InterPro" id="IPR050090">
    <property type="entry name" value="Tyrosine_recombinase_XerCD"/>
</dbReference>
<feature type="domain" description="Tyr recombinase" evidence="11">
    <location>
        <begin position="120"/>
        <end position="302"/>
    </location>
</feature>
<evidence type="ECO:0000256" key="8">
    <source>
        <dbReference type="ARBA" id="ARBA00023172"/>
    </source>
</evidence>
<keyword evidence="3 10" id="KW-0963">Cytoplasm</keyword>
<comment type="function">
    <text evidence="10">Site-specific tyrosine recombinase, which acts by catalyzing the cutting and rejoining of the recombining DNA molecules. The XerC-XerD complex is essential to convert dimers of the bacterial chromosome into monomers to permit their segregation at cell division. It also contributes to the segregational stability of plasmids.</text>
</comment>
<evidence type="ECO:0000256" key="9">
    <source>
        <dbReference type="ARBA" id="ARBA00023306"/>
    </source>
</evidence>
<feature type="active site" evidence="10">
    <location>
        <position position="257"/>
    </location>
</feature>
<keyword evidence="14" id="KW-1185">Reference proteome</keyword>
<dbReference type="InterPro" id="IPR013762">
    <property type="entry name" value="Integrase-like_cat_sf"/>
</dbReference>
<dbReference type="PANTHER" id="PTHR30349">
    <property type="entry name" value="PHAGE INTEGRASE-RELATED"/>
    <property type="match status" value="1"/>
</dbReference>
<dbReference type="HAMAP" id="MF_01808">
    <property type="entry name" value="Recomb_XerC_XerD"/>
    <property type="match status" value="1"/>
</dbReference>
<comment type="similarity">
    <text evidence="2">Belongs to the 'phage' integrase family. XerD subfamily.</text>
</comment>
<dbReference type="EMBL" id="JBJJXE010000013">
    <property type="protein sequence ID" value="MFL1732873.1"/>
    <property type="molecule type" value="Genomic_DNA"/>
</dbReference>
<evidence type="ECO:0000256" key="1">
    <source>
        <dbReference type="ARBA" id="ARBA00004496"/>
    </source>
</evidence>
<dbReference type="Pfam" id="PF02899">
    <property type="entry name" value="Phage_int_SAM_1"/>
    <property type="match status" value="1"/>
</dbReference>
<dbReference type="InterPro" id="IPR023009">
    <property type="entry name" value="Tyrosine_recombinase_XerC/XerD"/>
</dbReference>
<dbReference type="InterPro" id="IPR010998">
    <property type="entry name" value="Integrase_recombinase_N"/>
</dbReference>
<keyword evidence="5 10" id="KW-0159">Chromosome partition</keyword>
<keyword evidence="6 10" id="KW-0229">DNA integration</keyword>
<dbReference type="PROSITE" id="PS51900">
    <property type="entry name" value="CB"/>
    <property type="match status" value="1"/>
</dbReference>
<keyword evidence="9 10" id="KW-0131">Cell cycle</keyword>
<dbReference type="PANTHER" id="PTHR30349:SF81">
    <property type="entry name" value="TYROSINE RECOMBINASE XERC"/>
    <property type="match status" value="1"/>
</dbReference>
<dbReference type="PROSITE" id="PS51898">
    <property type="entry name" value="TYR_RECOMBINASE"/>
    <property type="match status" value="1"/>
</dbReference>
<comment type="caution">
    <text evidence="13">The sequence shown here is derived from an EMBL/GenBank/DDBJ whole genome shotgun (WGS) entry which is preliminary data.</text>
</comment>
<feature type="active site" evidence="10">
    <location>
        <position position="254"/>
    </location>
</feature>
<evidence type="ECO:0000313" key="14">
    <source>
        <dbReference type="Proteomes" id="UP001624684"/>
    </source>
</evidence>
<evidence type="ECO:0000256" key="6">
    <source>
        <dbReference type="ARBA" id="ARBA00022908"/>
    </source>
</evidence>
<feature type="active site" evidence="10">
    <location>
        <position position="183"/>
    </location>
</feature>
<dbReference type="Proteomes" id="UP001624684">
    <property type="component" value="Unassembled WGS sequence"/>
</dbReference>
<dbReference type="RefSeq" id="WP_407069400.1">
    <property type="nucleotide sequence ID" value="NZ_JBJJXE010000013.1"/>
</dbReference>
<feature type="active site" evidence="10">
    <location>
        <position position="159"/>
    </location>
</feature>
<protein>
    <recommendedName>
        <fullName evidence="10">Tyrosine recombinase XerC</fullName>
    </recommendedName>
</protein>
<organism evidence="13 14">
    <name type="scientific">Moraxella oculi</name>
    <dbReference type="NCBI Taxonomy" id="2940516"/>
    <lineage>
        <taxon>Bacteria</taxon>
        <taxon>Pseudomonadati</taxon>
        <taxon>Pseudomonadota</taxon>
        <taxon>Gammaproteobacteria</taxon>
        <taxon>Moraxellales</taxon>
        <taxon>Moraxellaceae</taxon>
        <taxon>Moraxella</taxon>
    </lineage>
</organism>
<evidence type="ECO:0000256" key="7">
    <source>
        <dbReference type="ARBA" id="ARBA00023125"/>
    </source>
</evidence>
<keyword evidence="8 10" id="KW-0233">DNA recombination</keyword>
<comment type="subunit">
    <text evidence="10">Forms a cyclic heterotetrameric complex composed of two molecules of XerC and two molecules of XerD.</text>
</comment>
<evidence type="ECO:0000256" key="3">
    <source>
        <dbReference type="ARBA" id="ARBA00022490"/>
    </source>
</evidence>
<dbReference type="NCBIfam" id="NF001399">
    <property type="entry name" value="PRK00283.1"/>
    <property type="match status" value="1"/>
</dbReference>